<dbReference type="PANTHER" id="PTHR31672">
    <property type="entry name" value="BNACNNG10540D PROTEIN"/>
    <property type="match status" value="1"/>
</dbReference>
<dbReference type="AlphaFoldDB" id="G7L072"/>
<feature type="domain" description="F-box" evidence="1">
    <location>
        <begin position="13"/>
        <end position="53"/>
    </location>
</feature>
<reference evidence="2 4" key="1">
    <citation type="journal article" date="2011" name="Nature">
        <title>The Medicago genome provides insight into the evolution of rhizobial symbioses.</title>
        <authorList>
            <person name="Young N.D."/>
            <person name="Debelle F."/>
            <person name="Oldroyd G.E."/>
            <person name="Geurts R."/>
            <person name="Cannon S.B."/>
            <person name="Udvardi M.K."/>
            <person name="Benedito V.A."/>
            <person name="Mayer K.F."/>
            <person name="Gouzy J."/>
            <person name="Schoof H."/>
            <person name="Van de Peer Y."/>
            <person name="Proost S."/>
            <person name="Cook D.R."/>
            <person name="Meyers B.C."/>
            <person name="Spannagl M."/>
            <person name="Cheung F."/>
            <person name="De Mita S."/>
            <person name="Krishnakumar V."/>
            <person name="Gundlach H."/>
            <person name="Zhou S."/>
            <person name="Mudge J."/>
            <person name="Bharti A.K."/>
            <person name="Murray J.D."/>
            <person name="Naoumkina M.A."/>
            <person name="Rosen B."/>
            <person name="Silverstein K.A."/>
            <person name="Tang H."/>
            <person name="Rombauts S."/>
            <person name="Zhao P.X."/>
            <person name="Zhou P."/>
            <person name="Barbe V."/>
            <person name="Bardou P."/>
            <person name="Bechner M."/>
            <person name="Bellec A."/>
            <person name="Berger A."/>
            <person name="Berges H."/>
            <person name="Bidwell S."/>
            <person name="Bisseling T."/>
            <person name="Choisne N."/>
            <person name="Couloux A."/>
            <person name="Denny R."/>
            <person name="Deshpande S."/>
            <person name="Dai X."/>
            <person name="Doyle J.J."/>
            <person name="Dudez A.M."/>
            <person name="Farmer A.D."/>
            <person name="Fouteau S."/>
            <person name="Franken C."/>
            <person name="Gibelin C."/>
            <person name="Gish J."/>
            <person name="Goldstein S."/>
            <person name="Gonzalez A.J."/>
            <person name="Green P.J."/>
            <person name="Hallab A."/>
            <person name="Hartog M."/>
            <person name="Hua A."/>
            <person name="Humphray S.J."/>
            <person name="Jeong D.H."/>
            <person name="Jing Y."/>
            <person name="Jocker A."/>
            <person name="Kenton S.M."/>
            <person name="Kim D.J."/>
            <person name="Klee K."/>
            <person name="Lai H."/>
            <person name="Lang C."/>
            <person name="Lin S."/>
            <person name="Macmil S.L."/>
            <person name="Magdelenat G."/>
            <person name="Matthews L."/>
            <person name="McCorrison J."/>
            <person name="Monaghan E.L."/>
            <person name="Mun J.H."/>
            <person name="Najar F.Z."/>
            <person name="Nicholson C."/>
            <person name="Noirot C."/>
            <person name="O'Bleness M."/>
            <person name="Paule C.R."/>
            <person name="Poulain J."/>
            <person name="Prion F."/>
            <person name="Qin B."/>
            <person name="Qu C."/>
            <person name="Retzel E.F."/>
            <person name="Riddle C."/>
            <person name="Sallet E."/>
            <person name="Samain S."/>
            <person name="Samson N."/>
            <person name="Sanders I."/>
            <person name="Saurat O."/>
            <person name="Scarpelli C."/>
            <person name="Schiex T."/>
            <person name="Segurens B."/>
            <person name="Severin A.J."/>
            <person name="Sherrier D.J."/>
            <person name="Shi R."/>
            <person name="Sims S."/>
            <person name="Singer S.R."/>
            <person name="Sinharoy S."/>
            <person name="Sterck L."/>
            <person name="Viollet A."/>
            <person name="Wang B.B."/>
            <person name="Wang K."/>
            <person name="Wang M."/>
            <person name="Wang X."/>
            <person name="Warfsmann J."/>
            <person name="Weissenbach J."/>
            <person name="White D.D."/>
            <person name="White J.D."/>
            <person name="Wiley G.B."/>
            <person name="Wincker P."/>
            <person name="Xing Y."/>
            <person name="Yang L."/>
            <person name="Yao Z."/>
            <person name="Ying F."/>
            <person name="Zhai J."/>
            <person name="Zhou L."/>
            <person name="Zuber A."/>
            <person name="Denarie J."/>
            <person name="Dixon R.A."/>
            <person name="May G.D."/>
            <person name="Schwartz D.C."/>
            <person name="Rogers J."/>
            <person name="Quetier F."/>
            <person name="Town C.D."/>
            <person name="Roe B.A."/>
        </authorList>
    </citation>
    <scope>NUCLEOTIDE SEQUENCE [LARGE SCALE GENOMIC DNA]</scope>
    <source>
        <strain evidence="2">A17</strain>
        <strain evidence="3 4">cv. Jemalong A17</strain>
    </source>
</reference>
<dbReference type="Proteomes" id="UP000002051">
    <property type="component" value="Unassembled WGS sequence"/>
</dbReference>
<dbReference type="SMART" id="SM00256">
    <property type="entry name" value="FBOX"/>
    <property type="match status" value="1"/>
</dbReference>
<protein>
    <submittedName>
        <fullName evidence="2">F-box and associated interaction domain protein</fullName>
    </submittedName>
</protein>
<dbReference type="CDD" id="cd22157">
    <property type="entry name" value="F-box_AtFBW1-like"/>
    <property type="match status" value="1"/>
</dbReference>
<sequence>MNSHQVESRAGVLYNDLIEEILSFLDVKSLTRFKCVSKSWKTLISDPTFIKLHLKRSARNTHLTLIYDDVKMVCFPLHRLIQNTSITLADNPYFHQPCFLDSPFFQEPDFPLYRRLEVVGSCNGLLCLYGYVTNSNYEEIFLYLWNPATKTLSNKIVFLHDEFHLRKCGRDKMINTRSLYTLWRFWFGYDDSINDYKIVAYYEKINENSMDIAIFLHLRKGWLELVKREAHISEIEQECVKLEIVNVKKHVASDEVLEDEVNVSYADVTVRKRKPSANVLSEAKKTLDRV</sequence>
<dbReference type="EnsemblPlants" id="AES79101">
    <property type="protein sequence ID" value="AES79101"/>
    <property type="gene ID" value="MTR_7g055850"/>
</dbReference>
<proteinExistence type="predicted"/>
<gene>
    <name evidence="2" type="ordered locus">MTR_7g055850</name>
</gene>
<organism evidence="2 4">
    <name type="scientific">Medicago truncatula</name>
    <name type="common">Barrel medic</name>
    <name type="synonym">Medicago tribuloides</name>
    <dbReference type="NCBI Taxonomy" id="3880"/>
    <lineage>
        <taxon>Eukaryota</taxon>
        <taxon>Viridiplantae</taxon>
        <taxon>Streptophyta</taxon>
        <taxon>Embryophyta</taxon>
        <taxon>Tracheophyta</taxon>
        <taxon>Spermatophyta</taxon>
        <taxon>Magnoliopsida</taxon>
        <taxon>eudicotyledons</taxon>
        <taxon>Gunneridae</taxon>
        <taxon>Pentapetalae</taxon>
        <taxon>rosids</taxon>
        <taxon>fabids</taxon>
        <taxon>Fabales</taxon>
        <taxon>Fabaceae</taxon>
        <taxon>Papilionoideae</taxon>
        <taxon>50 kb inversion clade</taxon>
        <taxon>NPAAA clade</taxon>
        <taxon>Hologalegina</taxon>
        <taxon>IRL clade</taxon>
        <taxon>Trifolieae</taxon>
        <taxon>Medicago</taxon>
    </lineage>
</organism>
<name>G7L072_MEDTR</name>
<dbReference type="Gene3D" id="1.20.1280.50">
    <property type="match status" value="1"/>
</dbReference>
<dbReference type="HOGENOM" id="CLU_960980_0_0_1"/>
<dbReference type="Pfam" id="PF00646">
    <property type="entry name" value="F-box"/>
    <property type="match status" value="1"/>
</dbReference>
<dbReference type="InterPro" id="IPR036047">
    <property type="entry name" value="F-box-like_dom_sf"/>
</dbReference>
<dbReference type="PANTHER" id="PTHR31672:SF13">
    <property type="entry name" value="F-BOX PROTEIN CPR30-LIKE"/>
    <property type="match status" value="1"/>
</dbReference>
<dbReference type="InterPro" id="IPR050796">
    <property type="entry name" value="SCF_F-box_component"/>
</dbReference>
<evidence type="ECO:0000313" key="4">
    <source>
        <dbReference type="Proteomes" id="UP000002051"/>
    </source>
</evidence>
<dbReference type="SUPFAM" id="SSF81383">
    <property type="entry name" value="F-box domain"/>
    <property type="match status" value="1"/>
</dbReference>
<reference evidence="2 4" key="2">
    <citation type="journal article" date="2014" name="BMC Genomics">
        <title>An improved genome release (version Mt4.0) for the model legume Medicago truncatula.</title>
        <authorList>
            <person name="Tang H."/>
            <person name="Krishnakumar V."/>
            <person name="Bidwell S."/>
            <person name="Rosen B."/>
            <person name="Chan A."/>
            <person name="Zhou S."/>
            <person name="Gentzbittel L."/>
            <person name="Childs K.L."/>
            <person name="Yandell M."/>
            <person name="Gundlach H."/>
            <person name="Mayer K.F."/>
            <person name="Schwartz D.C."/>
            <person name="Town C.D."/>
        </authorList>
    </citation>
    <scope>GENOME REANNOTATION</scope>
    <source>
        <strain evidence="3 4">cv. Jemalong A17</strain>
    </source>
</reference>
<evidence type="ECO:0000259" key="1">
    <source>
        <dbReference type="SMART" id="SM00256"/>
    </source>
</evidence>
<accession>G7L072</accession>
<dbReference type="PaxDb" id="3880-AES79101"/>
<dbReference type="STRING" id="3880.G7L072"/>
<evidence type="ECO:0000313" key="2">
    <source>
        <dbReference type="EMBL" id="AES79101.1"/>
    </source>
</evidence>
<dbReference type="InterPro" id="IPR001810">
    <property type="entry name" value="F-box_dom"/>
</dbReference>
<reference evidence="3" key="3">
    <citation type="submission" date="2015-04" db="UniProtKB">
        <authorList>
            <consortium name="EnsemblPlants"/>
        </authorList>
    </citation>
    <scope>IDENTIFICATION</scope>
    <source>
        <strain evidence="3">cv. Jemalong A17</strain>
    </source>
</reference>
<evidence type="ECO:0000313" key="3">
    <source>
        <dbReference type="EnsemblPlants" id="AES79101"/>
    </source>
</evidence>
<keyword evidence="4" id="KW-1185">Reference proteome</keyword>
<dbReference type="EMBL" id="CM001223">
    <property type="protein sequence ID" value="AES79101.1"/>
    <property type="molecule type" value="Genomic_DNA"/>
</dbReference>